<keyword evidence="2" id="KW-1185">Reference proteome</keyword>
<name>A0A1R3SXI0_9BACT</name>
<proteinExistence type="predicted"/>
<dbReference type="KEGG" id="psac:PSM36_2168"/>
<accession>A0A1R3SXI0</accession>
<evidence type="ECO:0000313" key="2">
    <source>
        <dbReference type="Proteomes" id="UP000187464"/>
    </source>
</evidence>
<evidence type="ECO:0000313" key="1">
    <source>
        <dbReference type="EMBL" id="SCD20973.1"/>
    </source>
</evidence>
<dbReference type="EMBL" id="LT605205">
    <property type="protein sequence ID" value="SCD20973.1"/>
    <property type="molecule type" value="Genomic_DNA"/>
</dbReference>
<sequence length="56" mass="6335">MKEKNEFFLYSRKLKMGDGTMKLTLAGFIMALLFSFPISSFALGEYSTPPPRNPTN</sequence>
<protein>
    <submittedName>
        <fullName evidence="1">Putative membrane protein</fullName>
    </submittedName>
</protein>
<dbReference type="AlphaFoldDB" id="A0A1R3SXI0"/>
<reference evidence="1 2" key="1">
    <citation type="submission" date="2016-08" db="EMBL/GenBank/DDBJ databases">
        <authorList>
            <person name="Seilhamer J.J."/>
        </authorList>
    </citation>
    <scope>NUCLEOTIDE SEQUENCE [LARGE SCALE GENOMIC DNA]</scope>
    <source>
        <strain evidence="1">M3/6</strain>
    </source>
</reference>
<gene>
    <name evidence="1" type="ORF">PSM36_2168</name>
</gene>
<dbReference type="Proteomes" id="UP000187464">
    <property type="component" value="Chromosome I"/>
</dbReference>
<dbReference type="STRING" id="1642647.PSM36_2168"/>
<organism evidence="1 2">
    <name type="scientific">Proteiniphilum saccharofermentans</name>
    <dbReference type="NCBI Taxonomy" id="1642647"/>
    <lineage>
        <taxon>Bacteria</taxon>
        <taxon>Pseudomonadati</taxon>
        <taxon>Bacteroidota</taxon>
        <taxon>Bacteroidia</taxon>
        <taxon>Bacteroidales</taxon>
        <taxon>Dysgonomonadaceae</taxon>
        <taxon>Proteiniphilum</taxon>
    </lineage>
</organism>